<keyword evidence="2" id="KW-0472">Membrane</keyword>
<keyword evidence="4" id="KW-1185">Reference proteome</keyword>
<keyword evidence="2" id="KW-1133">Transmembrane helix</keyword>
<sequence>MPTTSELDALAKRRTRSALVGIGVLALIVAAAVVGLLSREPAPLSAGPQASSSPTPTQPSAGPTAPAASTDPYGYVRPTRWAQLPESSAMLADRYPVRFARTPAGAASAAAALYQASWTLDAAAAVKAVQVYIAPAGRAATREEALQGVAWFRQQIGVDAQAGLPPEASILVQPTGVRWTSRDGDNIIVNLNLQVDLLASRDQPVISASGAVTVHMRWHPDVRDGDWLAVRTPADQMPTLRYAELGSADFNQLGWSAIRPSKAG</sequence>
<feature type="region of interest" description="Disordered" evidence="1">
    <location>
        <begin position="43"/>
        <end position="72"/>
    </location>
</feature>
<dbReference type="Proteomes" id="UP000579945">
    <property type="component" value="Unassembled WGS sequence"/>
</dbReference>
<dbReference type="GeneID" id="95395699"/>
<proteinExistence type="predicted"/>
<accession>A0A7W5VAP3</accession>
<reference evidence="3 4" key="1">
    <citation type="submission" date="2020-08" db="EMBL/GenBank/DDBJ databases">
        <title>Sequencing the genomes of 1000 actinobacteria strains.</title>
        <authorList>
            <person name="Klenk H.-P."/>
        </authorList>
    </citation>
    <scope>NUCLEOTIDE SEQUENCE [LARGE SCALE GENOMIC DNA]</scope>
    <source>
        <strain evidence="3 4">DSM 44320</strain>
    </source>
</reference>
<dbReference type="EMBL" id="JACIBV010000003">
    <property type="protein sequence ID" value="MBB3733767.1"/>
    <property type="molecule type" value="Genomic_DNA"/>
</dbReference>
<dbReference type="RefSeq" id="WP_183662453.1">
    <property type="nucleotide sequence ID" value="NZ_BAAAXX010000176.1"/>
</dbReference>
<organism evidence="3 4">
    <name type="scientific">Nonomuraea dietziae</name>
    <dbReference type="NCBI Taxonomy" id="65515"/>
    <lineage>
        <taxon>Bacteria</taxon>
        <taxon>Bacillati</taxon>
        <taxon>Actinomycetota</taxon>
        <taxon>Actinomycetes</taxon>
        <taxon>Streptosporangiales</taxon>
        <taxon>Streptosporangiaceae</taxon>
        <taxon>Nonomuraea</taxon>
    </lineage>
</organism>
<name>A0A7W5VAP3_9ACTN</name>
<protein>
    <submittedName>
        <fullName evidence="3">Uncharacterized protein</fullName>
    </submittedName>
</protein>
<evidence type="ECO:0000256" key="2">
    <source>
        <dbReference type="SAM" id="Phobius"/>
    </source>
</evidence>
<gene>
    <name evidence="3" type="ORF">FHR33_009720</name>
</gene>
<feature type="compositionally biased region" description="Low complexity" evidence="1">
    <location>
        <begin position="45"/>
        <end position="70"/>
    </location>
</feature>
<dbReference type="AlphaFoldDB" id="A0A7W5VAP3"/>
<feature type="transmembrane region" description="Helical" evidence="2">
    <location>
        <begin position="18"/>
        <end position="37"/>
    </location>
</feature>
<evidence type="ECO:0000256" key="1">
    <source>
        <dbReference type="SAM" id="MobiDB-lite"/>
    </source>
</evidence>
<evidence type="ECO:0000313" key="4">
    <source>
        <dbReference type="Proteomes" id="UP000579945"/>
    </source>
</evidence>
<comment type="caution">
    <text evidence="3">The sequence shown here is derived from an EMBL/GenBank/DDBJ whole genome shotgun (WGS) entry which is preliminary data.</text>
</comment>
<keyword evidence="2" id="KW-0812">Transmembrane</keyword>
<evidence type="ECO:0000313" key="3">
    <source>
        <dbReference type="EMBL" id="MBB3733767.1"/>
    </source>
</evidence>